<dbReference type="InterPro" id="IPR019051">
    <property type="entry name" value="Trp_biosyn_TM_oprn/chp"/>
</dbReference>
<feature type="transmembrane region" description="Helical" evidence="2">
    <location>
        <begin position="46"/>
        <end position="68"/>
    </location>
</feature>
<dbReference type="Pfam" id="PF09534">
    <property type="entry name" value="Trp_oprn_chp"/>
    <property type="match status" value="1"/>
</dbReference>
<dbReference type="HOGENOM" id="CLU_084749_0_1_11"/>
<reference evidence="3 4" key="1">
    <citation type="journal article" date="2015" name="Genome Announc.">
        <title>Complete Genome Sequence of Corynebacterium camporealensis DSM 44610, Isolated from the Milk of a Manchega Sheep with Subclinical Mastitis.</title>
        <authorList>
            <person name="Ruckert C."/>
            <person name="Albersmeier A."/>
            <person name="Winkler A."/>
            <person name="Tauch A."/>
        </authorList>
    </citation>
    <scope>NUCLEOTIDE SEQUENCE [LARGE SCALE GENOMIC DNA]</scope>
    <source>
        <strain evidence="3 4">DSM 44610</strain>
    </source>
</reference>
<dbReference type="KEGG" id="ccj:UL81_07560"/>
<feature type="region of interest" description="Disordered" evidence="1">
    <location>
        <begin position="165"/>
        <end position="224"/>
    </location>
</feature>
<feature type="transmembrane region" description="Helical" evidence="2">
    <location>
        <begin position="136"/>
        <end position="157"/>
    </location>
</feature>
<dbReference type="PATRIC" id="fig|161896.4.peg.1479"/>
<dbReference type="AlphaFoldDB" id="A0A0F6QWL3"/>
<feature type="transmembrane region" description="Helical" evidence="2">
    <location>
        <begin position="75"/>
        <end position="92"/>
    </location>
</feature>
<feature type="compositionally biased region" description="Acidic residues" evidence="1">
    <location>
        <begin position="199"/>
        <end position="213"/>
    </location>
</feature>
<dbReference type="Proteomes" id="UP000033566">
    <property type="component" value="Chromosome"/>
</dbReference>
<dbReference type="InterPro" id="IPR011746">
    <property type="entry name" value="Trp_synth-assoc_CHP"/>
</dbReference>
<dbReference type="RefSeq" id="WP_046453442.1">
    <property type="nucleotide sequence ID" value="NZ_CP011311.1"/>
</dbReference>
<protein>
    <submittedName>
        <fullName evidence="3">Trp region conserved hypothetical membrane protein</fullName>
    </submittedName>
</protein>
<dbReference type="NCBIfam" id="TIGR02234">
    <property type="entry name" value="trp_oprn_chp"/>
    <property type="match status" value="1"/>
</dbReference>
<sequence>MGRKIGPLLFAVAALLAWFATRMSWVSVVANDDKSGMTEVEITGSMWALELTAVALLFLAGAVAGLALRKTGRRIVGVVCAVAAAAAAWRPLTLITGGADPMRAQELLQGAQANENAVDSASIAQWAVVNTADANVAGPLVAILASALVIFGGVLLVMRPGEDKKKQASRYETPAARQEKLSEDLETTPDSGRVMWEALDADIDPTDLPEDDTSGPKARPASES</sequence>
<dbReference type="EMBL" id="CP011311">
    <property type="protein sequence ID" value="AKE39467.1"/>
    <property type="molecule type" value="Genomic_DNA"/>
</dbReference>
<organism evidence="3 4">
    <name type="scientific">Corynebacterium camporealensis</name>
    <dbReference type="NCBI Taxonomy" id="161896"/>
    <lineage>
        <taxon>Bacteria</taxon>
        <taxon>Bacillati</taxon>
        <taxon>Actinomycetota</taxon>
        <taxon>Actinomycetes</taxon>
        <taxon>Mycobacteriales</taxon>
        <taxon>Corynebacteriaceae</taxon>
        <taxon>Corynebacterium</taxon>
    </lineage>
</organism>
<evidence type="ECO:0000313" key="4">
    <source>
        <dbReference type="Proteomes" id="UP000033566"/>
    </source>
</evidence>
<evidence type="ECO:0000256" key="1">
    <source>
        <dbReference type="SAM" id="MobiDB-lite"/>
    </source>
</evidence>
<proteinExistence type="predicted"/>
<gene>
    <name evidence="3" type="ORF">UL81_07560</name>
</gene>
<keyword evidence="2" id="KW-1133">Transmembrane helix</keyword>
<keyword evidence="2" id="KW-0812">Transmembrane</keyword>
<keyword evidence="4" id="KW-1185">Reference proteome</keyword>
<evidence type="ECO:0000313" key="3">
    <source>
        <dbReference type="EMBL" id="AKE39467.1"/>
    </source>
</evidence>
<name>A0A0F6QWL3_9CORY</name>
<evidence type="ECO:0000256" key="2">
    <source>
        <dbReference type="SAM" id="Phobius"/>
    </source>
</evidence>
<keyword evidence="2" id="KW-0472">Membrane</keyword>
<dbReference type="OrthoDB" id="4372702at2"/>
<accession>A0A0F6QWL3</accession>